<name>A0A1I8ABU6_9BILA</name>
<evidence type="ECO:0000313" key="2">
    <source>
        <dbReference type="Proteomes" id="UP000095287"/>
    </source>
</evidence>
<proteinExistence type="predicted"/>
<organism evidence="2 3">
    <name type="scientific">Steinernema glaseri</name>
    <dbReference type="NCBI Taxonomy" id="37863"/>
    <lineage>
        <taxon>Eukaryota</taxon>
        <taxon>Metazoa</taxon>
        <taxon>Ecdysozoa</taxon>
        <taxon>Nematoda</taxon>
        <taxon>Chromadorea</taxon>
        <taxon>Rhabditida</taxon>
        <taxon>Tylenchina</taxon>
        <taxon>Panagrolaimomorpha</taxon>
        <taxon>Strongyloidoidea</taxon>
        <taxon>Steinernematidae</taxon>
        <taxon>Steinernema</taxon>
    </lineage>
</organism>
<dbReference type="AlphaFoldDB" id="A0A1I8ABU6"/>
<sequence>MPTREKVPTGKGNKVSSYRTFGSPHGPSLSQRPIHSPTMEFVPVMFLDALCSTLKKTDLRELRKIGRVWSRTAATHYRRRKEFRVYLHVNRERTEVGVELRQIGYLTSVPYASLSKYDRIRSILVRHPHSAALPVKMPMERFKTKVLPLLTSLADACELDISGRCLQNLTDSLFRGLRGSALKIKTGYLGGKSAEFIAQQIASGRLEHLQLYETEWPDSMKASLLAFLKSLNFVSLDIKRTNLTVDLDMLRCIAERFLEVDLRKGTRLLGKPSEEMKALHSALLSGDTLPWLGRFLEQHVTVRSESNRDLAGISWIRPGLERLYAWISSCEFVEVYRLYDCGQPFDV</sequence>
<feature type="region of interest" description="Disordered" evidence="1">
    <location>
        <begin position="1"/>
        <end position="34"/>
    </location>
</feature>
<accession>A0A1I8ABU6</accession>
<reference evidence="3" key="1">
    <citation type="submission" date="2016-11" db="UniProtKB">
        <authorList>
            <consortium name="WormBaseParasite"/>
        </authorList>
    </citation>
    <scope>IDENTIFICATION</scope>
</reference>
<keyword evidence="2" id="KW-1185">Reference proteome</keyword>
<dbReference type="WBParaSite" id="L893_g3990.t1">
    <property type="protein sequence ID" value="L893_g3990.t1"/>
    <property type="gene ID" value="L893_g3990"/>
</dbReference>
<dbReference type="Proteomes" id="UP000095287">
    <property type="component" value="Unplaced"/>
</dbReference>
<protein>
    <submittedName>
        <fullName evidence="3">F-box domain-containing protein</fullName>
    </submittedName>
</protein>
<evidence type="ECO:0000313" key="3">
    <source>
        <dbReference type="WBParaSite" id="L893_g3990.t1"/>
    </source>
</evidence>
<evidence type="ECO:0000256" key="1">
    <source>
        <dbReference type="SAM" id="MobiDB-lite"/>
    </source>
</evidence>